<dbReference type="EMBL" id="GL433835">
    <property type="protein sequence ID" value="EFN59621.1"/>
    <property type="molecule type" value="Genomic_DNA"/>
</dbReference>
<gene>
    <name evidence="1" type="ORF">CHLNCDRAFT_133056</name>
</gene>
<dbReference type="KEGG" id="cvr:CHLNCDRAFT_133056"/>
<accession>E1Z292</accession>
<dbReference type="Proteomes" id="UP000008141">
    <property type="component" value="Unassembled WGS sequence"/>
</dbReference>
<organism evidence="2">
    <name type="scientific">Chlorella variabilis</name>
    <name type="common">Green alga</name>
    <dbReference type="NCBI Taxonomy" id="554065"/>
    <lineage>
        <taxon>Eukaryota</taxon>
        <taxon>Viridiplantae</taxon>
        <taxon>Chlorophyta</taxon>
        <taxon>core chlorophytes</taxon>
        <taxon>Trebouxiophyceae</taxon>
        <taxon>Chlorellales</taxon>
        <taxon>Chlorellaceae</taxon>
        <taxon>Chlorella clade</taxon>
        <taxon>Chlorella</taxon>
    </lineage>
</organism>
<proteinExistence type="predicted"/>
<dbReference type="GeneID" id="17359290"/>
<evidence type="ECO:0000313" key="1">
    <source>
        <dbReference type="EMBL" id="EFN59621.1"/>
    </source>
</evidence>
<evidence type="ECO:0000313" key="2">
    <source>
        <dbReference type="Proteomes" id="UP000008141"/>
    </source>
</evidence>
<dbReference type="InParanoid" id="E1Z292"/>
<dbReference type="AlphaFoldDB" id="E1Z292"/>
<protein>
    <submittedName>
        <fullName evidence="1">Expressed protein</fullName>
    </submittedName>
</protein>
<name>E1Z292_CHLVA</name>
<reference evidence="1 2" key="1">
    <citation type="journal article" date="2010" name="Plant Cell">
        <title>The Chlorella variabilis NC64A genome reveals adaptation to photosymbiosis, coevolution with viruses, and cryptic sex.</title>
        <authorList>
            <person name="Blanc G."/>
            <person name="Duncan G."/>
            <person name="Agarkova I."/>
            <person name="Borodovsky M."/>
            <person name="Gurnon J."/>
            <person name="Kuo A."/>
            <person name="Lindquist E."/>
            <person name="Lucas S."/>
            <person name="Pangilinan J."/>
            <person name="Polle J."/>
            <person name="Salamov A."/>
            <person name="Terry A."/>
            <person name="Yamada T."/>
            <person name="Dunigan D.D."/>
            <person name="Grigoriev I.V."/>
            <person name="Claverie J.M."/>
            <person name="Van Etten J.L."/>
        </authorList>
    </citation>
    <scope>NUCLEOTIDE SEQUENCE [LARGE SCALE GENOMIC DNA]</scope>
    <source>
        <strain evidence="1 2">NC64A</strain>
    </source>
</reference>
<dbReference type="RefSeq" id="XP_005851723.1">
    <property type="nucleotide sequence ID" value="XM_005851661.1"/>
</dbReference>
<sequence>MNPLVFDHPGGTAGLYLNDSYYSDNSPVPACTQVTTNTYCVHCASNSDRLTCVAPGGTVCAAAWQGRSVTLQLCDTLSPGSGAADASCYNSVSDLSEIGGTDRTLAYLATRDRVPTDRDPVCP</sequence>
<keyword evidence="2" id="KW-1185">Reference proteome</keyword>